<gene>
    <name evidence="1" type="primary">anmK</name>
    <name evidence="2" type="ORF">DFQ00_13926</name>
</gene>
<dbReference type="Gene3D" id="3.30.420.40">
    <property type="match status" value="2"/>
</dbReference>
<dbReference type="PANTHER" id="PTHR30605:SF0">
    <property type="entry name" value="ANHYDRO-N-ACETYLMURAMIC ACID KINASE"/>
    <property type="match status" value="1"/>
</dbReference>
<dbReference type="AlphaFoldDB" id="A0A2V4V8C6"/>
<comment type="pathway">
    <text evidence="1">Amino-sugar metabolism; 1,6-anhydro-N-acetylmuramate degradation.</text>
</comment>
<feature type="binding site" evidence="1">
    <location>
        <begin position="48"/>
        <end position="55"/>
    </location>
    <ligand>
        <name>ATP</name>
        <dbReference type="ChEBI" id="CHEBI:30616"/>
    </ligand>
</feature>
<dbReference type="NCBIfam" id="NF007148">
    <property type="entry name" value="PRK09585.3-2"/>
    <property type="match status" value="1"/>
</dbReference>
<comment type="function">
    <text evidence="1">Catalyzes the specific phosphorylation of 1,6-anhydro-N-acetylmuramic acid (anhMurNAc) with the simultaneous cleavage of the 1,6-anhydro ring, generating MurNAc-6-P. Is required for the utilization of anhMurNAc either imported from the medium or derived from its own cell wall murein, and thus plays a role in cell wall recycling.</text>
</comment>
<keyword evidence="1" id="KW-0119">Carbohydrate metabolism</keyword>
<dbReference type="EC" id="2.7.1.170" evidence="1"/>
<dbReference type="GO" id="GO:0009254">
    <property type="term" value="P:peptidoglycan turnover"/>
    <property type="evidence" value="ECO:0007669"/>
    <property type="project" value="UniProtKB-UniRule"/>
</dbReference>
<dbReference type="PANTHER" id="PTHR30605">
    <property type="entry name" value="ANHYDRO-N-ACETYLMURAMIC ACID KINASE"/>
    <property type="match status" value="1"/>
</dbReference>
<dbReference type="InterPro" id="IPR005338">
    <property type="entry name" value="Anhydro_N_Ac-Mur_kinase"/>
</dbReference>
<dbReference type="GO" id="GO:0016773">
    <property type="term" value="F:phosphotransferase activity, alcohol group as acceptor"/>
    <property type="evidence" value="ECO:0007669"/>
    <property type="project" value="UniProtKB-UniRule"/>
</dbReference>
<keyword evidence="1" id="KW-0808">Transferase</keyword>
<comment type="similarity">
    <text evidence="1">Belongs to the anhydro-N-acetylmuramic acid kinase family.</text>
</comment>
<dbReference type="UniPathway" id="UPA00544"/>
<evidence type="ECO:0000313" key="3">
    <source>
        <dbReference type="Proteomes" id="UP000247790"/>
    </source>
</evidence>
<dbReference type="GO" id="GO:0016301">
    <property type="term" value="F:kinase activity"/>
    <property type="evidence" value="ECO:0007669"/>
    <property type="project" value="UniProtKB-KW"/>
</dbReference>
<comment type="caution">
    <text evidence="2">The sequence shown here is derived from an EMBL/GenBank/DDBJ whole genome shotgun (WGS) entry which is preliminary data.</text>
</comment>
<keyword evidence="1" id="KW-0067">ATP-binding</keyword>
<dbReference type="GO" id="GO:0006040">
    <property type="term" value="P:amino sugar metabolic process"/>
    <property type="evidence" value="ECO:0007669"/>
    <property type="project" value="InterPro"/>
</dbReference>
<comment type="catalytic activity">
    <reaction evidence="1">
        <text>1,6-anhydro-N-acetyl-beta-muramate + ATP + H2O = N-acetyl-D-muramate 6-phosphate + ADP + H(+)</text>
        <dbReference type="Rhea" id="RHEA:24952"/>
        <dbReference type="ChEBI" id="CHEBI:15377"/>
        <dbReference type="ChEBI" id="CHEBI:15378"/>
        <dbReference type="ChEBI" id="CHEBI:30616"/>
        <dbReference type="ChEBI" id="CHEBI:58690"/>
        <dbReference type="ChEBI" id="CHEBI:58722"/>
        <dbReference type="ChEBI" id="CHEBI:456216"/>
        <dbReference type="EC" id="2.7.1.170"/>
    </reaction>
</comment>
<dbReference type="GO" id="GO:0005524">
    <property type="term" value="F:ATP binding"/>
    <property type="evidence" value="ECO:0007669"/>
    <property type="project" value="UniProtKB-UniRule"/>
</dbReference>
<dbReference type="Pfam" id="PF03702">
    <property type="entry name" value="AnmK"/>
    <property type="match status" value="1"/>
</dbReference>
<keyword evidence="1" id="KW-0547">Nucleotide-binding</keyword>
<proteinExistence type="inferred from homology"/>
<dbReference type="Proteomes" id="UP000247790">
    <property type="component" value="Unassembled WGS sequence"/>
</dbReference>
<dbReference type="GO" id="GO:0097175">
    <property type="term" value="P:1,6-anhydro-N-acetyl-beta-muramic acid catabolic process"/>
    <property type="evidence" value="ECO:0007669"/>
    <property type="project" value="UniProtKB-UniRule"/>
</dbReference>
<name>A0A2V4V8C6_PAEBA</name>
<dbReference type="UniPathway" id="UPA00343"/>
<evidence type="ECO:0000313" key="2">
    <source>
        <dbReference type="EMBL" id="PYE42342.1"/>
    </source>
</evidence>
<sequence>MSRTGQGKHPVQGRLANHMAEHREIGSYPMWEKYRSKREHLVVGLMSGTSLDGTDAALVHIQTDERGAMQRLELVDFICTPYTNELREVLMRLCSPETARVDELTTAHFGVSEWYAQSVQELLHSAGISSRQVDMISMHGQTIWHAPVPSAFPSPSGSGSLEVSSTLQIGECAVVRERTGLPVIGNLRARDMAAGGEGAPLTPYADALMFRSASEGRLVQNIGGIGNVTVLPAVSSDANVSAFDTGPGNMVMDALVRHATEGRQHYDPNGSIAAKGSVHLELAEYCLNDEYFRRQPPKSTGREVYGADYAKRIMEFATARSLSLDDLLATATWLTAETIVRAVEDFVLPKTSISAMLTCGGGTSNNTLMQMIRQRLPEAIRLERTADYGVPDDAREAMGFALLGHEALMGRVNTLPGVTGAAHGVISGHLTL</sequence>
<dbReference type="HAMAP" id="MF_01270">
    <property type="entry name" value="AnhMurNAc_kinase"/>
    <property type="match status" value="1"/>
</dbReference>
<keyword evidence="1 2" id="KW-0418">Kinase</keyword>
<evidence type="ECO:0000256" key="1">
    <source>
        <dbReference type="HAMAP-Rule" id="MF_01270"/>
    </source>
</evidence>
<dbReference type="InterPro" id="IPR043129">
    <property type="entry name" value="ATPase_NBD"/>
</dbReference>
<accession>A0A2V4V8C6</accession>
<dbReference type="EMBL" id="QJSW01000039">
    <property type="protein sequence ID" value="PYE42342.1"/>
    <property type="molecule type" value="Genomic_DNA"/>
</dbReference>
<comment type="pathway">
    <text evidence="1">Cell wall biogenesis; peptidoglycan recycling.</text>
</comment>
<protein>
    <recommendedName>
        <fullName evidence="1">Anhydro-N-acetylmuramic acid kinase</fullName>
        <ecNumber evidence="1">2.7.1.170</ecNumber>
    </recommendedName>
    <alternativeName>
        <fullName evidence="1">AnhMurNAc kinase</fullName>
    </alternativeName>
</protein>
<reference evidence="2 3" key="1">
    <citation type="submission" date="2018-06" db="EMBL/GenBank/DDBJ databases">
        <title>Genomic Encyclopedia of Type Strains, Phase III (KMG-III): the genomes of soil and plant-associated and newly described type strains.</title>
        <authorList>
            <person name="Whitman W."/>
        </authorList>
    </citation>
    <scope>NUCLEOTIDE SEQUENCE [LARGE SCALE GENOMIC DNA]</scope>
    <source>
        <strain evidence="2 3">CECT 7022</strain>
    </source>
</reference>
<dbReference type="SUPFAM" id="SSF53067">
    <property type="entry name" value="Actin-like ATPase domain"/>
    <property type="match status" value="1"/>
</dbReference>
<organism evidence="2 3">
    <name type="scientific">Paenibacillus barcinonensis</name>
    <dbReference type="NCBI Taxonomy" id="198119"/>
    <lineage>
        <taxon>Bacteria</taxon>
        <taxon>Bacillati</taxon>
        <taxon>Bacillota</taxon>
        <taxon>Bacilli</taxon>
        <taxon>Bacillales</taxon>
        <taxon>Paenibacillaceae</taxon>
        <taxon>Paenibacillus</taxon>
    </lineage>
</organism>
<dbReference type="CDD" id="cd24050">
    <property type="entry name" value="ASKHA_NBD_ANMK"/>
    <property type="match status" value="1"/>
</dbReference>